<dbReference type="PANTHER" id="PTHR24421">
    <property type="entry name" value="NITRATE/NITRITE SENSOR PROTEIN NARX-RELATED"/>
    <property type="match status" value="1"/>
</dbReference>
<keyword evidence="7" id="KW-1133">Transmembrane helix</keyword>
<dbReference type="HOGENOM" id="CLU_712962_0_0_11"/>
<dbReference type="InterPro" id="IPR050482">
    <property type="entry name" value="Sensor_HK_TwoCompSys"/>
</dbReference>
<proteinExistence type="predicted"/>
<dbReference type="eggNOG" id="COG4585">
    <property type="taxonomic scope" value="Bacteria"/>
</dbReference>
<feature type="compositionally biased region" description="Basic residues" evidence="6">
    <location>
        <begin position="1"/>
        <end position="13"/>
    </location>
</feature>
<name>F2V0R5_ACTVI</name>
<organism evidence="9 10">
    <name type="scientific">Actinomyces viscosus C505</name>
    <dbReference type="NCBI Taxonomy" id="562973"/>
    <lineage>
        <taxon>Bacteria</taxon>
        <taxon>Bacillati</taxon>
        <taxon>Actinomycetota</taxon>
        <taxon>Actinomycetes</taxon>
        <taxon>Actinomycetales</taxon>
        <taxon>Actinomycetaceae</taxon>
        <taxon>Actinomyces</taxon>
    </lineage>
</organism>
<dbReference type="InterPro" id="IPR036890">
    <property type="entry name" value="HATPase_C_sf"/>
</dbReference>
<keyword evidence="3" id="KW-0808">Transferase</keyword>
<keyword evidence="7" id="KW-0812">Transmembrane</keyword>
<dbReference type="Gene3D" id="3.30.565.10">
    <property type="entry name" value="Histidine kinase-like ATPase, C-terminal domain"/>
    <property type="match status" value="1"/>
</dbReference>
<reference evidence="10" key="1">
    <citation type="submission" date="2010-02" db="EMBL/GenBank/DDBJ databases">
        <title>The Genome Sequence of Prevotella oris strain C735.</title>
        <authorList>
            <consortium name="The Broad Institute Genome Sequencing Platform"/>
            <person name="Ward D."/>
            <person name="Feldgarden M."/>
            <person name="Earl A."/>
            <person name="Young S.K."/>
            <person name="Zeng Q."/>
            <person name="Koehrsen M."/>
            <person name="Alvarado L."/>
            <person name="Berlin A."/>
            <person name="Bochicchio J."/>
            <person name="Borenstein D."/>
            <person name="Chapman S.B."/>
            <person name="Chen Z."/>
            <person name="Engels R."/>
            <person name="Freedman E."/>
            <person name="Gellesch M."/>
            <person name="Goldberg J."/>
            <person name="Griggs A."/>
            <person name="Gujja S."/>
            <person name="Heilman E."/>
            <person name="Heiman D."/>
            <person name="Hepburn T."/>
            <person name="Howarth C."/>
            <person name="Jen D."/>
            <person name="Larson L."/>
            <person name="Mehta T."/>
            <person name="Park D."/>
            <person name="Pearson M."/>
            <person name="Roberts A."/>
            <person name="Saif S."/>
            <person name="Shea T."/>
            <person name="Shenoy N."/>
            <person name="Sisk P."/>
            <person name="Stolte C."/>
            <person name="Sykes S."/>
            <person name="Thomson T."/>
            <person name="Walk T."/>
            <person name="White J."/>
            <person name="Yandava C."/>
            <person name="Sibley C.D."/>
            <person name="Field T.R."/>
            <person name="Grinwis M."/>
            <person name="Eshaghurshan C.S."/>
            <person name="Surette M.G."/>
            <person name="Haas B."/>
            <person name="Nusbaum C."/>
            <person name="Birren B."/>
        </authorList>
    </citation>
    <scope>NUCLEOTIDE SEQUENCE [LARGE SCALE GENOMIC DNA]</scope>
    <source>
        <strain evidence="10">C505</strain>
    </source>
</reference>
<feature type="transmembrane region" description="Helical" evidence="7">
    <location>
        <begin position="183"/>
        <end position="204"/>
    </location>
</feature>
<evidence type="ECO:0000259" key="8">
    <source>
        <dbReference type="Pfam" id="PF02518"/>
    </source>
</evidence>
<keyword evidence="7" id="KW-0472">Membrane</keyword>
<feature type="domain" description="Histidine kinase/HSP90-like ATPase" evidence="8">
    <location>
        <begin position="341"/>
        <end position="444"/>
    </location>
</feature>
<evidence type="ECO:0000313" key="10">
    <source>
        <dbReference type="Proteomes" id="UP000004668"/>
    </source>
</evidence>
<protein>
    <recommendedName>
        <fullName evidence="2">histidine kinase</fullName>
        <ecNumber evidence="2">2.7.13.3</ecNumber>
    </recommendedName>
</protein>
<dbReference type="EMBL" id="ACRE02000037">
    <property type="protein sequence ID" value="EGE36913.1"/>
    <property type="molecule type" value="Genomic_DNA"/>
</dbReference>
<evidence type="ECO:0000256" key="4">
    <source>
        <dbReference type="ARBA" id="ARBA00022777"/>
    </source>
</evidence>
<dbReference type="EC" id="2.7.13.3" evidence="2"/>
<comment type="catalytic activity">
    <reaction evidence="1">
        <text>ATP + protein L-histidine = ADP + protein N-phospho-L-histidine.</text>
        <dbReference type="EC" id="2.7.13.3"/>
    </reaction>
</comment>
<dbReference type="AlphaFoldDB" id="F2V0R5"/>
<dbReference type="PANTHER" id="PTHR24421:SF10">
    <property type="entry name" value="NITRATE_NITRITE SENSOR PROTEIN NARQ"/>
    <property type="match status" value="1"/>
</dbReference>
<evidence type="ECO:0000256" key="6">
    <source>
        <dbReference type="SAM" id="MobiDB-lite"/>
    </source>
</evidence>
<feature type="region of interest" description="Disordered" evidence="6">
    <location>
        <begin position="1"/>
        <end position="27"/>
    </location>
</feature>
<evidence type="ECO:0000256" key="1">
    <source>
        <dbReference type="ARBA" id="ARBA00000085"/>
    </source>
</evidence>
<evidence type="ECO:0000256" key="5">
    <source>
        <dbReference type="ARBA" id="ARBA00023012"/>
    </source>
</evidence>
<keyword evidence="4" id="KW-0418">Kinase</keyword>
<dbReference type="Proteomes" id="UP000004668">
    <property type="component" value="Unassembled WGS sequence"/>
</dbReference>
<feature type="transmembrane region" description="Helical" evidence="7">
    <location>
        <begin position="158"/>
        <end position="177"/>
    </location>
</feature>
<dbReference type="GO" id="GO:0004673">
    <property type="term" value="F:protein histidine kinase activity"/>
    <property type="evidence" value="ECO:0007669"/>
    <property type="project" value="UniProtKB-EC"/>
</dbReference>
<accession>F2V0R5</accession>
<sequence length="452" mass="48814">MPGGRRGRHRRWPRAGPAREQPEHQSRWEPSWRDIIRISSGEGGEMVSVVAANLMQPTRYTTWRPTWRLHLAHAFLAALITLFSVTAAWPLYTSMIVFEVVGGLALALCSRFPWPGALLGSAMAWAGTLMMTDVPISPGIIPWLCTAVLVARGFPRMPAYSLVVFSLVLSIADARWGETSEGWVSLLAWWVVVGGGAITLAELIRSPRDQAERSLHTYRESMERQRLLVVTELHDTVVRDLTHAVMTAEQARLAHPQDAALAPQLDAMTTAVRAAVEQMRHALRAMSDIRGGERLDIEATSAPRPLEAVIADAAAILGQRGARLEVEGLELLGIPVIPPGVRLQLLRVLGELVSNMSKYTAPQGRARLVIESDGRSLEAMASNDIGLPGQVSGVWAGAGAPGSGVPGYDAFSSGLGLEGARRRVEALGGSLSVSQGEGRWTTVFSVPFQAVS</sequence>
<evidence type="ECO:0000256" key="7">
    <source>
        <dbReference type="SAM" id="Phobius"/>
    </source>
</evidence>
<reference evidence="9 10" key="2">
    <citation type="submission" date="2011-10" db="EMBL/GenBank/DDBJ databases">
        <title>The Genome Sequence of Actinomyces viscosus C505.</title>
        <authorList>
            <consortium name="The Broad Institute Genome Sequencing Platform"/>
            <consortium name="The Broad Institute Genome Sequencing Center for Infectious Disease"/>
            <person name="Earl A."/>
            <person name="Ward D."/>
            <person name="Feldgarden M."/>
            <person name="Gevers D."/>
            <person name="Sibley C.D."/>
            <person name="Field T.R."/>
            <person name="Grinwis M."/>
            <person name="Eshaghurshan C.S."/>
            <person name="Surette M.G."/>
            <person name="Young S.K."/>
            <person name="Zeng Q."/>
            <person name="Gargeya S."/>
            <person name="Fitzgerald M."/>
            <person name="Haas B."/>
            <person name="Abouelleil A."/>
            <person name="Alvarado L."/>
            <person name="Arachchi H.M."/>
            <person name="Berlin A."/>
            <person name="Brown A."/>
            <person name="Chapman S.B."/>
            <person name="Chen Z."/>
            <person name="Dunbar C."/>
            <person name="Freedman E."/>
            <person name="Gearin G."/>
            <person name="Goldberg J."/>
            <person name="Griggs A."/>
            <person name="Gujja S."/>
            <person name="Heiman D."/>
            <person name="Howarth C."/>
            <person name="Larson L."/>
            <person name="Lui A."/>
            <person name="MacDonald P.J.P."/>
            <person name="Montmayeur A."/>
            <person name="Murphy C."/>
            <person name="Neiman D."/>
            <person name="Pearson M."/>
            <person name="Priest M."/>
            <person name="Roberts A."/>
            <person name="Saif S."/>
            <person name="Shea T."/>
            <person name="Shenoy N."/>
            <person name="Sisk P."/>
            <person name="Stolte C."/>
            <person name="Sykes S."/>
            <person name="Wortman J."/>
            <person name="Nusbaum C."/>
            <person name="Birren B."/>
        </authorList>
    </citation>
    <scope>NUCLEOTIDE SEQUENCE [LARGE SCALE GENOMIC DNA]</scope>
    <source>
        <strain evidence="9 10">C505</strain>
    </source>
</reference>
<dbReference type="Pfam" id="PF02518">
    <property type="entry name" value="HATPase_c"/>
    <property type="match status" value="1"/>
</dbReference>
<feature type="transmembrane region" description="Helical" evidence="7">
    <location>
        <begin position="69"/>
        <end position="89"/>
    </location>
</feature>
<dbReference type="SUPFAM" id="SSF55874">
    <property type="entry name" value="ATPase domain of HSP90 chaperone/DNA topoisomerase II/histidine kinase"/>
    <property type="match status" value="1"/>
</dbReference>
<feature type="transmembrane region" description="Helical" evidence="7">
    <location>
        <begin position="134"/>
        <end position="151"/>
    </location>
</feature>
<evidence type="ECO:0000256" key="2">
    <source>
        <dbReference type="ARBA" id="ARBA00012438"/>
    </source>
</evidence>
<keyword evidence="5" id="KW-0902">Two-component regulatory system</keyword>
<gene>
    <name evidence="9" type="ORF">HMPREF0059_02276</name>
</gene>
<evidence type="ECO:0000313" key="9">
    <source>
        <dbReference type="EMBL" id="EGE36913.1"/>
    </source>
</evidence>
<comment type="caution">
    <text evidence="9">The sequence shown here is derived from an EMBL/GenBank/DDBJ whole genome shotgun (WGS) entry which is preliminary data.</text>
</comment>
<dbReference type="GO" id="GO:0000160">
    <property type="term" value="P:phosphorelay signal transduction system"/>
    <property type="evidence" value="ECO:0007669"/>
    <property type="project" value="UniProtKB-KW"/>
</dbReference>
<evidence type="ECO:0000256" key="3">
    <source>
        <dbReference type="ARBA" id="ARBA00022679"/>
    </source>
</evidence>
<dbReference type="InterPro" id="IPR003594">
    <property type="entry name" value="HATPase_dom"/>
</dbReference>